<keyword evidence="3 6" id="KW-0732">Signal</keyword>
<evidence type="ECO:0000313" key="9">
    <source>
        <dbReference type="EMBL" id="PWG78987.1"/>
    </source>
</evidence>
<dbReference type="InterPro" id="IPR033985">
    <property type="entry name" value="SusD-like_N"/>
</dbReference>
<dbReference type="PROSITE" id="PS51257">
    <property type="entry name" value="PROKAR_LIPOPROTEIN"/>
    <property type="match status" value="1"/>
</dbReference>
<feature type="chain" id="PRO_5015632801" evidence="6">
    <location>
        <begin position="23"/>
        <end position="499"/>
    </location>
</feature>
<gene>
    <name evidence="9" type="ORF">DDR33_19245</name>
</gene>
<dbReference type="Pfam" id="PF14322">
    <property type="entry name" value="SusD-like_3"/>
    <property type="match status" value="1"/>
</dbReference>
<reference evidence="9 10" key="1">
    <citation type="submission" date="2018-04" db="EMBL/GenBank/DDBJ databases">
        <title>Pedobacter chongqingensis sp. nov., isolated from a rottenly hemp rope.</title>
        <authorList>
            <person name="Cai Y."/>
        </authorList>
    </citation>
    <scope>NUCLEOTIDE SEQUENCE [LARGE SCALE GENOMIC DNA]</scope>
    <source>
        <strain evidence="9 10">FJ4-8</strain>
    </source>
</reference>
<comment type="similarity">
    <text evidence="2">Belongs to the SusD family.</text>
</comment>
<name>A0A2U2PC65_9SPHI</name>
<evidence type="ECO:0000259" key="7">
    <source>
        <dbReference type="Pfam" id="PF07980"/>
    </source>
</evidence>
<sequence>MKSKYKFLAAFFSLVVILSSCEKELNQTPVSDATTSTFYKIPSDFTQGVYAVYSSLRAYPNRQLNLSETRSDNLWAASTEGVRDWDPINNFQTTISANTFVDEAWSANYSGITYANTLLDQLARNGSAVLHDETLQKNLEAEARFLRAFFYLDLVRWFGKVPVVDRLISAAEAAKLDRAPASQVYDLIISDLQYAIQNLPVKGLQVGRVNKAAARALLALVYMTKSGATYGIEGPGTGSNEWDKALALLNEVTGDSSYGFLDSYSSIYAYNNENNKEVIFDIQYSTGASPIVGGWFPVMLAANNWFLSLGLISQGTLEVRPLSKDLLASYGAGDLRDAFSVQHGYVYQGTQDDRAFWKKYIDVSKAPTNREDWPINYIVISYTDALLLKAECLLQLKQDQAEVDRIVNKIRKRAGLSDLSNVNLSQLMEERRKEFGGEGKRWHDLVRSGLAESVMKAWIAKEDVNKVIKNFSVNSLIYPIPLSELEAKSGVYTQNSGYN</sequence>
<protein>
    <submittedName>
        <fullName evidence="9">RagB/SusD family nutrient uptake outer membrane protein</fullName>
    </submittedName>
</protein>
<evidence type="ECO:0000256" key="1">
    <source>
        <dbReference type="ARBA" id="ARBA00004442"/>
    </source>
</evidence>
<evidence type="ECO:0000256" key="4">
    <source>
        <dbReference type="ARBA" id="ARBA00023136"/>
    </source>
</evidence>
<evidence type="ECO:0000256" key="6">
    <source>
        <dbReference type="SAM" id="SignalP"/>
    </source>
</evidence>
<feature type="domain" description="SusD-like N-terminal" evidence="8">
    <location>
        <begin position="61"/>
        <end position="223"/>
    </location>
</feature>
<dbReference type="OrthoDB" id="993981at2"/>
<dbReference type="InterPro" id="IPR012944">
    <property type="entry name" value="SusD_RagB_dom"/>
</dbReference>
<organism evidence="9 10">
    <name type="scientific">Pararcticibacter amylolyticus</name>
    <dbReference type="NCBI Taxonomy" id="2173175"/>
    <lineage>
        <taxon>Bacteria</taxon>
        <taxon>Pseudomonadati</taxon>
        <taxon>Bacteroidota</taxon>
        <taxon>Sphingobacteriia</taxon>
        <taxon>Sphingobacteriales</taxon>
        <taxon>Sphingobacteriaceae</taxon>
        <taxon>Pararcticibacter</taxon>
    </lineage>
</organism>
<dbReference type="RefSeq" id="WP_109417431.1">
    <property type="nucleotide sequence ID" value="NZ_QEAS01000018.1"/>
</dbReference>
<accession>A0A2U2PC65</accession>
<dbReference type="AlphaFoldDB" id="A0A2U2PC65"/>
<comment type="subcellular location">
    <subcellularLocation>
        <location evidence="1">Cell outer membrane</location>
    </subcellularLocation>
</comment>
<dbReference type="InterPro" id="IPR011990">
    <property type="entry name" value="TPR-like_helical_dom_sf"/>
</dbReference>
<evidence type="ECO:0000256" key="3">
    <source>
        <dbReference type="ARBA" id="ARBA00022729"/>
    </source>
</evidence>
<dbReference type="Proteomes" id="UP000245647">
    <property type="component" value="Unassembled WGS sequence"/>
</dbReference>
<dbReference type="GO" id="GO:0009279">
    <property type="term" value="C:cell outer membrane"/>
    <property type="evidence" value="ECO:0007669"/>
    <property type="project" value="UniProtKB-SubCell"/>
</dbReference>
<dbReference type="Gene3D" id="1.25.40.390">
    <property type="match status" value="1"/>
</dbReference>
<keyword evidence="10" id="KW-1185">Reference proteome</keyword>
<evidence type="ECO:0000259" key="8">
    <source>
        <dbReference type="Pfam" id="PF14322"/>
    </source>
</evidence>
<dbReference type="SUPFAM" id="SSF48452">
    <property type="entry name" value="TPR-like"/>
    <property type="match status" value="1"/>
</dbReference>
<evidence type="ECO:0000256" key="2">
    <source>
        <dbReference type="ARBA" id="ARBA00006275"/>
    </source>
</evidence>
<comment type="caution">
    <text evidence="9">The sequence shown here is derived from an EMBL/GenBank/DDBJ whole genome shotgun (WGS) entry which is preliminary data.</text>
</comment>
<proteinExistence type="inferred from homology"/>
<feature type="domain" description="RagB/SusD" evidence="7">
    <location>
        <begin position="356"/>
        <end position="498"/>
    </location>
</feature>
<keyword evidence="4" id="KW-0472">Membrane</keyword>
<feature type="signal peptide" evidence="6">
    <location>
        <begin position="1"/>
        <end position="22"/>
    </location>
</feature>
<dbReference type="Pfam" id="PF07980">
    <property type="entry name" value="SusD_RagB"/>
    <property type="match status" value="1"/>
</dbReference>
<evidence type="ECO:0000256" key="5">
    <source>
        <dbReference type="ARBA" id="ARBA00023237"/>
    </source>
</evidence>
<keyword evidence="5" id="KW-0998">Cell outer membrane</keyword>
<dbReference type="EMBL" id="QEAS01000018">
    <property type="protein sequence ID" value="PWG78987.1"/>
    <property type="molecule type" value="Genomic_DNA"/>
</dbReference>
<evidence type="ECO:0000313" key="10">
    <source>
        <dbReference type="Proteomes" id="UP000245647"/>
    </source>
</evidence>